<reference evidence="3" key="1">
    <citation type="submission" date="2016-06" db="EMBL/GenBank/DDBJ databases">
        <authorList>
            <person name="Varghese N."/>
        </authorList>
    </citation>
    <scope>NUCLEOTIDE SEQUENCE [LARGE SCALE GENOMIC DNA]</scope>
    <source>
        <strain evidence="3">DSM 45344</strain>
    </source>
</reference>
<dbReference type="RefSeq" id="WP_157741724.1">
    <property type="nucleotide sequence ID" value="NZ_JBHRWG010000002.1"/>
</dbReference>
<dbReference type="STRING" id="307121.GA0070620_5740"/>
<evidence type="ECO:0000313" key="3">
    <source>
        <dbReference type="Proteomes" id="UP000199393"/>
    </source>
</evidence>
<sequence length="66" mass="6988">MPMSHAERGRLGSVATVARTTPEQRREIARKAHLASAVNAVVNRAPELSADQVAKLRAVFAPAVGV</sequence>
<protein>
    <submittedName>
        <fullName evidence="2">Uncharacterized protein</fullName>
    </submittedName>
</protein>
<dbReference type="EMBL" id="LT598496">
    <property type="protein sequence ID" value="SBV30147.1"/>
    <property type="molecule type" value="Genomic_DNA"/>
</dbReference>
<feature type="compositionally biased region" description="Basic and acidic residues" evidence="1">
    <location>
        <begin position="1"/>
        <end position="10"/>
    </location>
</feature>
<keyword evidence="3" id="KW-1185">Reference proteome</keyword>
<feature type="region of interest" description="Disordered" evidence="1">
    <location>
        <begin position="1"/>
        <end position="23"/>
    </location>
</feature>
<name>A0A1C3NC16_9ACTN</name>
<gene>
    <name evidence="2" type="ORF">GA0070620_5740</name>
</gene>
<dbReference type="Proteomes" id="UP000199393">
    <property type="component" value="Chromosome I"/>
</dbReference>
<accession>A0A1C3NC16</accession>
<evidence type="ECO:0000256" key="1">
    <source>
        <dbReference type="SAM" id="MobiDB-lite"/>
    </source>
</evidence>
<organism evidence="2 3">
    <name type="scientific">Micromonospora krabiensis</name>
    <dbReference type="NCBI Taxonomy" id="307121"/>
    <lineage>
        <taxon>Bacteria</taxon>
        <taxon>Bacillati</taxon>
        <taxon>Actinomycetota</taxon>
        <taxon>Actinomycetes</taxon>
        <taxon>Micromonosporales</taxon>
        <taxon>Micromonosporaceae</taxon>
        <taxon>Micromonospora</taxon>
    </lineage>
</organism>
<evidence type="ECO:0000313" key="2">
    <source>
        <dbReference type="EMBL" id="SBV30147.1"/>
    </source>
</evidence>
<proteinExistence type="predicted"/>
<dbReference type="AlphaFoldDB" id="A0A1C3NC16"/>